<dbReference type="Pfam" id="PF07971">
    <property type="entry name" value="Glyco_hydro_92"/>
    <property type="match status" value="1"/>
</dbReference>
<comment type="caution">
    <text evidence="2">The sequence shown here is derived from an EMBL/GenBank/DDBJ whole genome shotgun (WGS) entry which is preliminary data.</text>
</comment>
<sequence length="149" mass="17117">MNIIFFSVWQFHYANRSDLTQQHLHWLLDHVYTTKPDGIPGNDDHGTMSAWYIFTSMRFYPLASSSTYLIGSSAFDRITIRRNNGQCILTIIVHNNSIEIIYVERVLLNGKILSTFPFIDHINHLQCSTESSTVQLEFFLSSAPSSIDN</sequence>
<dbReference type="SUPFAM" id="SSF48208">
    <property type="entry name" value="Six-hairpin glycosidases"/>
    <property type="match status" value="1"/>
</dbReference>
<dbReference type="GO" id="GO:0005975">
    <property type="term" value="P:carbohydrate metabolic process"/>
    <property type="evidence" value="ECO:0007669"/>
    <property type="project" value="InterPro"/>
</dbReference>
<protein>
    <recommendedName>
        <fullName evidence="1">Glycosyl hydrolase family 92 domain-containing protein</fullName>
    </recommendedName>
</protein>
<dbReference type="Proteomes" id="UP000663864">
    <property type="component" value="Unassembled WGS sequence"/>
</dbReference>
<dbReference type="AlphaFoldDB" id="A0A815Q8V5"/>
<proteinExistence type="predicted"/>
<name>A0A815Q8V5_9BILA</name>
<dbReference type="GO" id="GO:0005829">
    <property type="term" value="C:cytosol"/>
    <property type="evidence" value="ECO:0007669"/>
    <property type="project" value="TreeGrafter"/>
</dbReference>
<accession>A0A815Q8V5</accession>
<gene>
    <name evidence="2" type="ORF">ZHD862_LOCUS35585</name>
</gene>
<dbReference type="GO" id="GO:0006516">
    <property type="term" value="P:glycoprotein catabolic process"/>
    <property type="evidence" value="ECO:0007669"/>
    <property type="project" value="TreeGrafter"/>
</dbReference>
<dbReference type="InterPro" id="IPR008928">
    <property type="entry name" value="6-hairpin_glycosidase_sf"/>
</dbReference>
<dbReference type="InterPro" id="IPR050883">
    <property type="entry name" value="PNGase"/>
</dbReference>
<dbReference type="PANTHER" id="PTHR12143">
    <property type="entry name" value="PEPTIDE N-GLYCANASE PNGASE -RELATED"/>
    <property type="match status" value="1"/>
</dbReference>
<reference evidence="2" key="1">
    <citation type="submission" date="2021-02" db="EMBL/GenBank/DDBJ databases">
        <authorList>
            <person name="Nowell W R."/>
        </authorList>
    </citation>
    <scope>NUCLEOTIDE SEQUENCE</scope>
</reference>
<dbReference type="InterPro" id="IPR012939">
    <property type="entry name" value="Glyco_hydro_92"/>
</dbReference>
<dbReference type="Gene3D" id="3.30.2080.10">
    <property type="entry name" value="GH92 mannosidase domain"/>
    <property type="match status" value="1"/>
</dbReference>
<evidence type="ECO:0000313" key="2">
    <source>
        <dbReference type="EMBL" id="CAF1458575.1"/>
    </source>
</evidence>
<evidence type="ECO:0000313" key="3">
    <source>
        <dbReference type="Proteomes" id="UP000663864"/>
    </source>
</evidence>
<evidence type="ECO:0000259" key="1">
    <source>
        <dbReference type="Pfam" id="PF07971"/>
    </source>
</evidence>
<dbReference type="PANTHER" id="PTHR12143:SF43">
    <property type="entry name" value="PUTATIVE-RELATED"/>
    <property type="match status" value="1"/>
</dbReference>
<dbReference type="GO" id="GO:0000224">
    <property type="term" value="F:peptide-N4-(N-acetyl-beta-glucosaminyl)asparagine amidase activity"/>
    <property type="evidence" value="ECO:0007669"/>
    <property type="project" value="TreeGrafter"/>
</dbReference>
<dbReference type="EMBL" id="CAJNOT010005205">
    <property type="protein sequence ID" value="CAF1458575.1"/>
    <property type="molecule type" value="Genomic_DNA"/>
</dbReference>
<feature type="domain" description="Glycosyl hydrolase family 92" evidence="1">
    <location>
        <begin position="6"/>
        <end position="126"/>
    </location>
</feature>
<organism evidence="2 3">
    <name type="scientific">Rotaria sordida</name>
    <dbReference type="NCBI Taxonomy" id="392033"/>
    <lineage>
        <taxon>Eukaryota</taxon>
        <taxon>Metazoa</taxon>
        <taxon>Spiralia</taxon>
        <taxon>Gnathifera</taxon>
        <taxon>Rotifera</taxon>
        <taxon>Eurotatoria</taxon>
        <taxon>Bdelloidea</taxon>
        <taxon>Philodinida</taxon>
        <taxon>Philodinidae</taxon>
        <taxon>Rotaria</taxon>
    </lineage>
</organism>